<keyword evidence="2" id="KW-1185">Reference proteome</keyword>
<evidence type="ECO:0000313" key="1">
    <source>
        <dbReference type="EMBL" id="GAA3975739.1"/>
    </source>
</evidence>
<dbReference type="EMBL" id="BAAAZC010000019">
    <property type="protein sequence ID" value="GAA3975739.1"/>
    <property type="molecule type" value="Genomic_DNA"/>
</dbReference>
<gene>
    <name evidence="1" type="ORF">GCM10022210_27850</name>
</gene>
<comment type="caution">
    <text evidence="1">The sequence shown here is derived from an EMBL/GenBank/DDBJ whole genome shotgun (WGS) entry which is preliminary data.</text>
</comment>
<name>A0ABP7Q3J4_9SPHI</name>
<accession>A0ABP7Q3J4</accession>
<reference evidence="2" key="1">
    <citation type="journal article" date="2019" name="Int. J. Syst. Evol. Microbiol.">
        <title>The Global Catalogue of Microorganisms (GCM) 10K type strain sequencing project: providing services to taxonomists for standard genome sequencing and annotation.</title>
        <authorList>
            <consortium name="The Broad Institute Genomics Platform"/>
            <consortium name="The Broad Institute Genome Sequencing Center for Infectious Disease"/>
            <person name="Wu L."/>
            <person name="Ma J."/>
        </authorList>
    </citation>
    <scope>NUCLEOTIDE SEQUENCE [LARGE SCALE GENOMIC DNA]</scope>
    <source>
        <strain evidence="2">JCM 16601</strain>
    </source>
</reference>
<protein>
    <submittedName>
        <fullName evidence="1">Uncharacterized protein</fullName>
    </submittedName>
</protein>
<evidence type="ECO:0000313" key="2">
    <source>
        <dbReference type="Proteomes" id="UP001500742"/>
    </source>
</evidence>
<dbReference type="Proteomes" id="UP001500742">
    <property type="component" value="Unassembled WGS sequence"/>
</dbReference>
<proteinExistence type="predicted"/>
<sequence>MDWDILSCLILLNRFFYSYILPIRFHKVGLTCNKKYDELNGAPIIFLKPGIFIKRGLALEVALGRAAFTILNNAVTGNCLIKL</sequence>
<organism evidence="1 2">
    <name type="scientific">Mucilaginibacter dorajii</name>
    <dbReference type="NCBI Taxonomy" id="692994"/>
    <lineage>
        <taxon>Bacteria</taxon>
        <taxon>Pseudomonadati</taxon>
        <taxon>Bacteroidota</taxon>
        <taxon>Sphingobacteriia</taxon>
        <taxon>Sphingobacteriales</taxon>
        <taxon>Sphingobacteriaceae</taxon>
        <taxon>Mucilaginibacter</taxon>
    </lineage>
</organism>